<sequence length="174" mass="18573">MLITALRPRLMVLLVSIGLPAVQAASTDSVPAEQWKSTGLDLLERVNAVRAAPRNCGEKLYPAAAPLAWSDRLAQAAFDHSRDMVMHNTLSHAGSDGSDLGARVSRTGYRWQAIGENIASGQVEVEKTLAGWLSSPGHCANIMNSQFTEMGAAYAMGEQGSAAIYWTQVFATAP</sequence>
<dbReference type="InterPro" id="IPR035940">
    <property type="entry name" value="CAP_sf"/>
</dbReference>
<dbReference type="CDD" id="cd05379">
    <property type="entry name" value="CAP_bacterial"/>
    <property type="match status" value="1"/>
</dbReference>
<reference evidence="3 4" key="1">
    <citation type="submission" date="2020-08" db="EMBL/GenBank/DDBJ databases">
        <title>A Genomic Blueprint of the Chicken Gut Microbiome.</title>
        <authorList>
            <person name="Gilroy R."/>
            <person name="Ravi A."/>
            <person name="Getino M."/>
            <person name="Pursley I."/>
            <person name="Horton D.L."/>
            <person name="Alikhan N.-F."/>
            <person name="Baker D."/>
            <person name="Gharbi K."/>
            <person name="Hall N."/>
            <person name="Watson M."/>
            <person name="Adriaenssens E.M."/>
            <person name="Foster-Nyarko E."/>
            <person name="Jarju S."/>
            <person name="Secka A."/>
            <person name="Antonio M."/>
            <person name="Oren A."/>
            <person name="Chaudhuri R."/>
            <person name="La Ragione R.M."/>
            <person name="Hildebrand F."/>
            <person name="Pallen M.J."/>
        </authorList>
    </citation>
    <scope>NUCLEOTIDE SEQUENCE [LARGE SCALE GENOMIC DNA]</scope>
    <source>
        <strain evidence="3 4">Sa2CUA2</strain>
    </source>
</reference>
<organism evidence="3 4">
    <name type="scientific">Serpens gallinarum</name>
    <dbReference type="NCBI Taxonomy" id="2763075"/>
    <lineage>
        <taxon>Bacteria</taxon>
        <taxon>Pseudomonadati</taxon>
        <taxon>Pseudomonadota</taxon>
        <taxon>Gammaproteobacteria</taxon>
        <taxon>Pseudomonadales</taxon>
        <taxon>Pseudomonadaceae</taxon>
        <taxon>Pseudomonas</taxon>
    </lineage>
</organism>
<dbReference type="Gene3D" id="3.40.33.10">
    <property type="entry name" value="CAP"/>
    <property type="match status" value="1"/>
</dbReference>
<name>A0ABR8TR95_9PSED</name>
<evidence type="ECO:0000313" key="4">
    <source>
        <dbReference type="Proteomes" id="UP000611945"/>
    </source>
</evidence>
<gene>
    <name evidence="3" type="ORF">H9642_11460</name>
</gene>
<dbReference type="EMBL" id="JACSQG010000005">
    <property type="protein sequence ID" value="MBD7977804.1"/>
    <property type="molecule type" value="Genomic_DNA"/>
</dbReference>
<feature type="chain" id="PRO_5045321692" evidence="1">
    <location>
        <begin position="25"/>
        <end position="174"/>
    </location>
</feature>
<dbReference type="PANTHER" id="PTHR31157:SF1">
    <property type="entry name" value="SCP DOMAIN-CONTAINING PROTEIN"/>
    <property type="match status" value="1"/>
</dbReference>
<keyword evidence="1" id="KW-0732">Signal</keyword>
<dbReference type="Proteomes" id="UP000611945">
    <property type="component" value="Unassembled WGS sequence"/>
</dbReference>
<evidence type="ECO:0000256" key="1">
    <source>
        <dbReference type="SAM" id="SignalP"/>
    </source>
</evidence>
<dbReference type="SUPFAM" id="SSF55797">
    <property type="entry name" value="PR-1-like"/>
    <property type="match status" value="1"/>
</dbReference>
<dbReference type="InterPro" id="IPR014044">
    <property type="entry name" value="CAP_dom"/>
</dbReference>
<comment type="caution">
    <text evidence="3">The sequence shown here is derived from an EMBL/GenBank/DDBJ whole genome shotgun (WGS) entry which is preliminary data.</text>
</comment>
<evidence type="ECO:0000259" key="2">
    <source>
        <dbReference type="Pfam" id="PF00188"/>
    </source>
</evidence>
<accession>A0ABR8TR95</accession>
<keyword evidence="4" id="KW-1185">Reference proteome</keyword>
<evidence type="ECO:0000313" key="3">
    <source>
        <dbReference type="EMBL" id="MBD7977804.1"/>
    </source>
</evidence>
<proteinExistence type="predicted"/>
<dbReference type="PANTHER" id="PTHR31157">
    <property type="entry name" value="SCP DOMAIN-CONTAINING PROTEIN"/>
    <property type="match status" value="1"/>
</dbReference>
<feature type="signal peptide" evidence="1">
    <location>
        <begin position="1"/>
        <end position="24"/>
    </location>
</feature>
<feature type="domain" description="SCP" evidence="2">
    <location>
        <begin position="43"/>
        <end position="170"/>
    </location>
</feature>
<dbReference type="RefSeq" id="WP_251836578.1">
    <property type="nucleotide sequence ID" value="NZ_JACSQG010000005.1"/>
</dbReference>
<dbReference type="Pfam" id="PF00188">
    <property type="entry name" value="CAP"/>
    <property type="match status" value="1"/>
</dbReference>
<protein>
    <submittedName>
        <fullName evidence="3">CAP domain-containing protein</fullName>
    </submittedName>
</protein>